<keyword evidence="2" id="KW-1185">Reference proteome</keyword>
<sequence length="86" mass="10298">MAFIPNIHFSLLVKIEGRLREFNFRKRAEDSYDADTSDDRGNRWQFKWKKEGENWDIISLSPTLPTWIANNRPMIEQSFNQHLQSN</sequence>
<reference evidence="1" key="1">
    <citation type="submission" date="2022-01" db="EMBL/GenBank/DDBJ databases">
        <authorList>
            <person name="Jo J.-H."/>
            <person name="Im W.-T."/>
        </authorList>
    </citation>
    <scope>NUCLEOTIDE SEQUENCE</scope>
    <source>
        <strain evidence="1">NA20</strain>
    </source>
</reference>
<dbReference type="RefSeq" id="WP_237873774.1">
    <property type="nucleotide sequence ID" value="NZ_JAKLTR010000009.1"/>
</dbReference>
<gene>
    <name evidence="1" type="ORF">LZZ85_15530</name>
</gene>
<evidence type="ECO:0000313" key="2">
    <source>
        <dbReference type="Proteomes" id="UP001165367"/>
    </source>
</evidence>
<proteinExistence type="predicted"/>
<dbReference type="EMBL" id="JAKLTR010000009">
    <property type="protein sequence ID" value="MCG2615711.1"/>
    <property type="molecule type" value="Genomic_DNA"/>
</dbReference>
<accession>A0ABS9KTQ3</accession>
<dbReference type="Proteomes" id="UP001165367">
    <property type="component" value="Unassembled WGS sequence"/>
</dbReference>
<evidence type="ECO:0000313" key="1">
    <source>
        <dbReference type="EMBL" id="MCG2615711.1"/>
    </source>
</evidence>
<name>A0ABS9KTQ3_9BACT</name>
<comment type="caution">
    <text evidence="1">The sequence shown here is derived from an EMBL/GenBank/DDBJ whole genome shotgun (WGS) entry which is preliminary data.</text>
</comment>
<organism evidence="1 2">
    <name type="scientific">Terrimonas ginsenosidimutans</name>
    <dbReference type="NCBI Taxonomy" id="2908004"/>
    <lineage>
        <taxon>Bacteria</taxon>
        <taxon>Pseudomonadati</taxon>
        <taxon>Bacteroidota</taxon>
        <taxon>Chitinophagia</taxon>
        <taxon>Chitinophagales</taxon>
        <taxon>Chitinophagaceae</taxon>
        <taxon>Terrimonas</taxon>
    </lineage>
</organism>
<protein>
    <submittedName>
        <fullName evidence="1">Uncharacterized protein</fullName>
    </submittedName>
</protein>